<reference evidence="1 2" key="1">
    <citation type="submission" date="2016-12" db="EMBL/GenBank/DDBJ databases">
        <title>Discovery of methanogenic haloarchaea.</title>
        <authorList>
            <person name="Sorokin D.Y."/>
            <person name="Makarova K.S."/>
            <person name="Abbas B."/>
            <person name="Ferrer M."/>
            <person name="Golyshin P.N."/>
        </authorList>
    </citation>
    <scope>NUCLEOTIDE SEQUENCE [LARGE SCALE GENOMIC DNA]</scope>
    <source>
        <strain evidence="1">AMET1</strain>
    </source>
</reference>
<keyword evidence="2" id="KW-1185">Reference proteome</keyword>
<protein>
    <submittedName>
        <fullName evidence="1">Uncharacterized protein</fullName>
    </submittedName>
</protein>
<dbReference type="Proteomes" id="UP000195137">
    <property type="component" value="Unassembled WGS sequence"/>
</dbReference>
<dbReference type="AlphaFoldDB" id="A0A1Y3GD05"/>
<dbReference type="RefSeq" id="WP_086636445.1">
    <property type="nucleotide sequence ID" value="NZ_MRZU01000002.1"/>
</dbReference>
<evidence type="ECO:0000313" key="2">
    <source>
        <dbReference type="Proteomes" id="UP000195137"/>
    </source>
</evidence>
<name>A0A1Y3GD05_9EURY</name>
<accession>A0A1Y3GD05</accession>
<gene>
    <name evidence="1" type="ORF">AMET1_0010</name>
</gene>
<comment type="caution">
    <text evidence="1">The sequence shown here is derived from an EMBL/GenBank/DDBJ whole genome shotgun (WGS) entry which is preliminary data.</text>
</comment>
<organism evidence="1 2">
    <name type="scientific">Methanonatronarchaeum thermophilum</name>
    <dbReference type="NCBI Taxonomy" id="1927129"/>
    <lineage>
        <taxon>Archaea</taxon>
        <taxon>Methanobacteriati</taxon>
        <taxon>Methanobacteriota</taxon>
        <taxon>Methanonatronarchaeia</taxon>
        <taxon>Methanonatronarchaeales</taxon>
        <taxon>Methanonatronarchaeaceae</taxon>
        <taxon>Methanonatronarchaeum</taxon>
    </lineage>
</organism>
<evidence type="ECO:0000313" key="1">
    <source>
        <dbReference type="EMBL" id="OUJ19341.1"/>
    </source>
</evidence>
<sequence length="86" mass="9723">MSLSDASFIEQEMGTIEGVKFYANQYLIQTPINPICQECKEEIEAKTVYLVIGEKSPKKSYHLECFPGPTEEILEHLSPAFILAEL</sequence>
<dbReference type="EMBL" id="MRZU01000002">
    <property type="protein sequence ID" value="OUJ19341.1"/>
    <property type="molecule type" value="Genomic_DNA"/>
</dbReference>
<proteinExistence type="predicted"/>